<dbReference type="PROSITE" id="PS00373">
    <property type="entry name" value="GART"/>
    <property type="match status" value="1"/>
</dbReference>
<evidence type="ECO:0000256" key="8">
    <source>
        <dbReference type="ARBA" id="ARBA00047664"/>
    </source>
</evidence>
<evidence type="ECO:0000256" key="6">
    <source>
        <dbReference type="ARBA" id="ARBA00041324"/>
    </source>
</evidence>
<organism evidence="10">
    <name type="scientific">mine drainage metagenome</name>
    <dbReference type="NCBI Taxonomy" id="410659"/>
    <lineage>
        <taxon>unclassified sequences</taxon>
        <taxon>metagenomes</taxon>
        <taxon>ecological metagenomes</taxon>
    </lineage>
</organism>
<dbReference type="Gene3D" id="3.40.50.170">
    <property type="entry name" value="Formyl transferase, N-terminal domain"/>
    <property type="match status" value="1"/>
</dbReference>
<dbReference type="Pfam" id="PF00551">
    <property type="entry name" value="Formyl_trans_N"/>
    <property type="match status" value="1"/>
</dbReference>
<dbReference type="InterPro" id="IPR036477">
    <property type="entry name" value="Formyl_transf_N_sf"/>
</dbReference>
<evidence type="ECO:0000256" key="4">
    <source>
        <dbReference type="ARBA" id="ARBA00022755"/>
    </source>
</evidence>
<evidence type="ECO:0000256" key="3">
    <source>
        <dbReference type="ARBA" id="ARBA00022679"/>
    </source>
</evidence>
<dbReference type="GO" id="GO:0005829">
    <property type="term" value="C:cytosol"/>
    <property type="evidence" value="ECO:0007669"/>
    <property type="project" value="TreeGrafter"/>
</dbReference>
<dbReference type="EC" id="2.1.2.2" evidence="2"/>
<comment type="caution">
    <text evidence="10">The sequence shown here is derived from an EMBL/GenBank/DDBJ whole genome shotgun (WGS) entry which is preliminary data.</text>
</comment>
<comment type="similarity">
    <text evidence="5">Belongs to the GART family.</text>
</comment>
<keyword evidence="3 10" id="KW-0808">Transferase</keyword>
<evidence type="ECO:0000256" key="2">
    <source>
        <dbReference type="ARBA" id="ARBA00012254"/>
    </source>
</evidence>
<keyword evidence="4" id="KW-0658">Purine biosynthesis</keyword>
<dbReference type="SUPFAM" id="SSF53328">
    <property type="entry name" value="Formyltransferase"/>
    <property type="match status" value="1"/>
</dbReference>
<comment type="catalytic activity">
    <reaction evidence="8">
        <text>N(1)-(5-phospho-beta-D-ribosyl)glycinamide + (6R)-10-formyltetrahydrofolate = N(2)-formyl-N(1)-(5-phospho-beta-D-ribosyl)glycinamide + (6S)-5,6,7,8-tetrahydrofolate + H(+)</text>
        <dbReference type="Rhea" id="RHEA:15053"/>
        <dbReference type="ChEBI" id="CHEBI:15378"/>
        <dbReference type="ChEBI" id="CHEBI:57453"/>
        <dbReference type="ChEBI" id="CHEBI:143788"/>
        <dbReference type="ChEBI" id="CHEBI:147286"/>
        <dbReference type="ChEBI" id="CHEBI:195366"/>
        <dbReference type="EC" id="2.1.2.2"/>
    </reaction>
</comment>
<evidence type="ECO:0000256" key="1">
    <source>
        <dbReference type="ARBA" id="ARBA00005054"/>
    </source>
</evidence>
<protein>
    <recommendedName>
        <fullName evidence="2">phosphoribosylglycinamide formyltransferase 1</fullName>
        <ecNumber evidence="2">2.1.2.2</ecNumber>
    </recommendedName>
    <alternativeName>
        <fullName evidence="7">5'-phosphoribosylglycinamide transformylase</fullName>
    </alternativeName>
    <alternativeName>
        <fullName evidence="6">GAR transformylase</fullName>
    </alternativeName>
</protein>
<reference evidence="10" key="1">
    <citation type="submission" date="2013-08" db="EMBL/GenBank/DDBJ databases">
        <authorList>
            <person name="Mendez C."/>
            <person name="Richter M."/>
            <person name="Ferrer M."/>
            <person name="Sanchez J."/>
        </authorList>
    </citation>
    <scope>NUCLEOTIDE SEQUENCE</scope>
</reference>
<sequence length="79" mass="8739">MFGRRVHEAVLAARERTTGATVHLVRADVDRGPPIAQDRIPVVPDDTVESLRARLHPVEVELLATTLRRFADGSLALPY</sequence>
<evidence type="ECO:0000256" key="5">
    <source>
        <dbReference type="ARBA" id="ARBA00038440"/>
    </source>
</evidence>
<dbReference type="InterPro" id="IPR001555">
    <property type="entry name" value="GART_AS"/>
</dbReference>
<evidence type="ECO:0000256" key="7">
    <source>
        <dbReference type="ARBA" id="ARBA00041682"/>
    </source>
</evidence>
<name>T0Y4C2_9ZZZZ</name>
<evidence type="ECO:0000313" key="10">
    <source>
        <dbReference type="EMBL" id="EQD26757.1"/>
    </source>
</evidence>
<reference evidence="10" key="2">
    <citation type="journal article" date="2014" name="ISME J.">
        <title>Microbial stratification in low pH oxic and suboxic macroscopic growths along an acid mine drainage.</title>
        <authorList>
            <person name="Mendez-Garcia C."/>
            <person name="Mesa V."/>
            <person name="Sprenger R.R."/>
            <person name="Richter M."/>
            <person name="Diez M.S."/>
            <person name="Solano J."/>
            <person name="Bargiela R."/>
            <person name="Golyshina O.V."/>
            <person name="Manteca A."/>
            <person name="Ramos J.L."/>
            <person name="Gallego J.R."/>
            <person name="Llorente I."/>
            <person name="Martins Dos Santos V.A."/>
            <person name="Jensen O.N."/>
            <person name="Pelaez A.I."/>
            <person name="Sanchez J."/>
            <person name="Ferrer M."/>
        </authorList>
    </citation>
    <scope>NUCLEOTIDE SEQUENCE</scope>
</reference>
<dbReference type="GO" id="GO:0004644">
    <property type="term" value="F:phosphoribosylglycinamide formyltransferase activity"/>
    <property type="evidence" value="ECO:0007669"/>
    <property type="project" value="UniProtKB-EC"/>
</dbReference>
<dbReference type="PANTHER" id="PTHR43369">
    <property type="entry name" value="PHOSPHORIBOSYLGLYCINAMIDE FORMYLTRANSFERASE"/>
    <property type="match status" value="1"/>
</dbReference>
<proteinExistence type="inferred from homology"/>
<dbReference type="EMBL" id="AUZY01013074">
    <property type="protein sequence ID" value="EQD26757.1"/>
    <property type="molecule type" value="Genomic_DNA"/>
</dbReference>
<accession>T0Y4C2</accession>
<dbReference type="InterPro" id="IPR002376">
    <property type="entry name" value="Formyl_transf_N"/>
</dbReference>
<feature type="domain" description="Formyl transferase N-terminal" evidence="9">
    <location>
        <begin position="3"/>
        <end position="66"/>
    </location>
</feature>
<dbReference type="GO" id="GO:0006189">
    <property type="term" value="P:'de novo' IMP biosynthetic process"/>
    <property type="evidence" value="ECO:0007669"/>
    <property type="project" value="TreeGrafter"/>
</dbReference>
<dbReference type="PANTHER" id="PTHR43369:SF2">
    <property type="entry name" value="PHOSPHORIBOSYLGLYCINAMIDE FORMYLTRANSFERASE"/>
    <property type="match status" value="1"/>
</dbReference>
<evidence type="ECO:0000259" key="9">
    <source>
        <dbReference type="Pfam" id="PF00551"/>
    </source>
</evidence>
<dbReference type="AlphaFoldDB" id="T0Y4C2"/>
<comment type="pathway">
    <text evidence="1">Purine metabolism; IMP biosynthesis via de novo pathway; N(2)-formyl-N(1)-(5-phospho-D-ribosyl)glycinamide from N(1)-(5-phospho-D-ribosyl)glycinamide (10-formyl THF route): step 1/1.</text>
</comment>
<feature type="non-terminal residue" evidence="10">
    <location>
        <position position="79"/>
    </location>
</feature>
<gene>
    <name evidence="10" type="ORF">B1B_19466</name>
</gene>